<dbReference type="AlphaFoldDB" id="A0A239KDZ6"/>
<sequence>MAEELAKRIHYSRMKISRLENAHGRPDVGDVVKILDALEISDDESMTIIRLASAASERGWWDRYGDAMGARQRLYADIESGAATIREYNQSAMPGVLQTPDFIAALIGLTKAEGPLDFSPKKMTDARLQRVRSIFRPDGPVYEVVVDEVVIRRLTVPDDIMRAQLCHVIKMLETEPQLTLRILPVNARLVGTLLPRSTFTLYTFPDQDDPPMAVVDTITADLVYTEPREVERYTRRYEYLRRATLSPEDSKMLLIEAAREPND</sequence>
<dbReference type="PROSITE" id="PS50943">
    <property type="entry name" value="HTH_CROC1"/>
    <property type="match status" value="1"/>
</dbReference>
<dbReference type="InterPro" id="IPR001387">
    <property type="entry name" value="Cro/C1-type_HTH"/>
</dbReference>
<dbReference type="InterPro" id="IPR010982">
    <property type="entry name" value="Lambda_DNA-bd_dom_sf"/>
</dbReference>
<dbReference type="Gene3D" id="1.10.260.40">
    <property type="entry name" value="lambda repressor-like DNA-binding domains"/>
    <property type="match status" value="1"/>
</dbReference>
<dbReference type="GO" id="GO:0003677">
    <property type="term" value="F:DNA binding"/>
    <property type="evidence" value="ECO:0007669"/>
    <property type="project" value="InterPro"/>
</dbReference>
<dbReference type="CDD" id="cd00093">
    <property type="entry name" value="HTH_XRE"/>
    <property type="match status" value="1"/>
</dbReference>
<name>A0A239KDZ6_9ACTN</name>
<dbReference type="Proteomes" id="UP000198318">
    <property type="component" value="Unassembled WGS sequence"/>
</dbReference>
<organism evidence="2 3">
    <name type="scientific">Actinomadura meyerae</name>
    <dbReference type="NCBI Taxonomy" id="240840"/>
    <lineage>
        <taxon>Bacteria</taxon>
        <taxon>Bacillati</taxon>
        <taxon>Actinomycetota</taxon>
        <taxon>Actinomycetes</taxon>
        <taxon>Streptosporangiales</taxon>
        <taxon>Thermomonosporaceae</taxon>
        <taxon>Actinomadura</taxon>
    </lineage>
</organism>
<keyword evidence="3" id="KW-1185">Reference proteome</keyword>
<dbReference type="EMBL" id="FZOR01000017">
    <property type="protein sequence ID" value="SNT16200.1"/>
    <property type="molecule type" value="Genomic_DNA"/>
</dbReference>
<reference evidence="2 3" key="1">
    <citation type="submission" date="2017-06" db="EMBL/GenBank/DDBJ databases">
        <authorList>
            <person name="Kim H.J."/>
            <person name="Triplett B.A."/>
        </authorList>
    </citation>
    <scope>NUCLEOTIDE SEQUENCE [LARGE SCALE GENOMIC DNA]</scope>
    <source>
        <strain evidence="2 3">DSM 44715</strain>
    </source>
</reference>
<proteinExistence type="predicted"/>
<dbReference type="Pfam" id="PF13560">
    <property type="entry name" value="HTH_31"/>
    <property type="match status" value="1"/>
</dbReference>
<protein>
    <submittedName>
        <fullName evidence="2">Helix-turn-helix</fullName>
    </submittedName>
</protein>
<accession>A0A239KDZ6</accession>
<dbReference type="SUPFAM" id="SSF47413">
    <property type="entry name" value="lambda repressor-like DNA-binding domains"/>
    <property type="match status" value="1"/>
</dbReference>
<feature type="domain" description="HTH cro/C1-type" evidence="1">
    <location>
        <begin position="3"/>
        <end position="45"/>
    </location>
</feature>
<evidence type="ECO:0000313" key="3">
    <source>
        <dbReference type="Proteomes" id="UP000198318"/>
    </source>
</evidence>
<evidence type="ECO:0000313" key="2">
    <source>
        <dbReference type="EMBL" id="SNT16200.1"/>
    </source>
</evidence>
<dbReference type="Pfam" id="PF19054">
    <property type="entry name" value="DUF5753"/>
    <property type="match status" value="1"/>
</dbReference>
<dbReference type="InterPro" id="IPR043917">
    <property type="entry name" value="DUF5753"/>
</dbReference>
<gene>
    <name evidence="2" type="ORF">SAMN05443665_1017145</name>
</gene>
<evidence type="ECO:0000259" key="1">
    <source>
        <dbReference type="PROSITE" id="PS50943"/>
    </source>
</evidence>